<dbReference type="Proteomes" id="UP000807769">
    <property type="component" value="Unassembled WGS sequence"/>
</dbReference>
<reference evidence="1" key="1">
    <citation type="journal article" date="2020" name="New Phytol.">
        <title>Comparative genomics reveals dynamic genome evolution in host specialist ectomycorrhizal fungi.</title>
        <authorList>
            <person name="Lofgren L.A."/>
            <person name="Nguyen N.H."/>
            <person name="Vilgalys R."/>
            <person name="Ruytinx J."/>
            <person name="Liao H.L."/>
            <person name="Branco S."/>
            <person name="Kuo A."/>
            <person name="LaButti K."/>
            <person name="Lipzen A."/>
            <person name="Andreopoulos W."/>
            <person name="Pangilinan J."/>
            <person name="Riley R."/>
            <person name="Hundley H."/>
            <person name="Na H."/>
            <person name="Barry K."/>
            <person name="Grigoriev I.V."/>
            <person name="Stajich J.E."/>
            <person name="Kennedy P.G."/>
        </authorList>
    </citation>
    <scope>NUCLEOTIDE SEQUENCE</scope>
    <source>
        <strain evidence="1">MN1</strain>
    </source>
</reference>
<sequence>MGITFSDLEAVWMLLHGLPETPQWVVFQSLTLGLYKPPVTTSSSTTTSSMTTTAPSVSFEDVAAAFTEEANRQCGHQKLA</sequence>
<comment type="caution">
    <text evidence="1">The sequence shown here is derived from an EMBL/GenBank/DDBJ whole genome shotgun (WGS) entry which is preliminary data.</text>
</comment>
<name>A0A9P7JCM6_9AGAM</name>
<evidence type="ECO:0000313" key="2">
    <source>
        <dbReference type="Proteomes" id="UP000807769"/>
    </source>
</evidence>
<proteinExistence type="predicted"/>
<evidence type="ECO:0000313" key="1">
    <source>
        <dbReference type="EMBL" id="KAG1814719.1"/>
    </source>
</evidence>
<accession>A0A9P7JCM6</accession>
<keyword evidence="2" id="KW-1185">Reference proteome</keyword>
<organism evidence="1 2">
    <name type="scientific">Suillus subaureus</name>
    <dbReference type="NCBI Taxonomy" id="48587"/>
    <lineage>
        <taxon>Eukaryota</taxon>
        <taxon>Fungi</taxon>
        <taxon>Dikarya</taxon>
        <taxon>Basidiomycota</taxon>
        <taxon>Agaricomycotina</taxon>
        <taxon>Agaricomycetes</taxon>
        <taxon>Agaricomycetidae</taxon>
        <taxon>Boletales</taxon>
        <taxon>Suillineae</taxon>
        <taxon>Suillaceae</taxon>
        <taxon>Suillus</taxon>
    </lineage>
</organism>
<protein>
    <submittedName>
        <fullName evidence="1">Uncharacterized protein</fullName>
    </submittedName>
</protein>
<dbReference type="RefSeq" id="XP_041192055.1">
    <property type="nucleotide sequence ID" value="XM_041331124.1"/>
</dbReference>
<dbReference type="OrthoDB" id="2688366at2759"/>
<dbReference type="EMBL" id="JABBWG010000020">
    <property type="protein sequence ID" value="KAG1814719.1"/>
    <property type="molecule type" value="Genomic_DNA"/>
</dbReference>
<gene>
    <name evidence="1" type="ORF">BJ212DRAFT_1273930</name>
</gene>
<dbReference type="AlphaFoldDB" id="A0A9P7JCM6"/>
<dbReference type="GeneID" id="64625141"/>